<organism evidence="3 4">
    <name type="scientific">Staphylococcus ratti</name>
    <dbReference type="NCBI Taxonomy" id="2892440"/>
    <lineage>
        <taxon>Bacteria</taxon>
        <taxon>Bacillati</taxon>
        <taxon>Bacillota</taxon>
        <taxon>Bacilli</taxon>
        <taxon>Bacillales</taxon>
        <taxon>Staphylococcaceae</taxon>
        <taxon>Staphylococcus</taxon>
    </lineage>
</organism>
<dbReference type="Pfam" id="PF09723">
    <property type="entry name" value="Zn_ribbon_8"/>
    <property type="match status" value="1"/>
</dbReference>
<gene>
    <name evidence="3" type="ORF">LN051_08465</name>
</gene>
<dbReference type="EMBL" id="CP086654">
    <property type="protein sequence ID" value="UEX89599.1"/>
    <property type="molecule type" value="Genomic_DNA"/>
</dbReference>
<evidence type="ECO:0000313" key="4">
    <source>
        <dbReference type="Proteomes" id="UP001197626"/>
    </source>
</evidence>
<feature type="domain" description="Putative regulatory protein FmdB zinc ribbon" evidence="2">
    <location>
        <begin position="1"/>
        <end position="41"/>
    </location>
</feature>
<dbReference type="SMART" id="SM00834">
    <property type="entry name" value="CxxC_CXXC_SSSS"/>
    <property type="match status" value="1"/>
</dbReference>
<dbReference type="NCBIfam" id="TIGR02605">
    <property type="entry name" value="CxxC_CxxC_SSSS"/>
    <property type="match status" value="1"/>
</dbReference>
<dbReference type="RefSeq" id="WP_229292106.1">
    <property type="nucleotide sequence ID" value="NZ_CP086654.1"/>
</dbReference>
<sequence length="88" mass="10236">MPNYTYLCKTCGSFTLRQSMQVSHEKASCPSCHQIAKRQFTTFQTYQMDKKLKQRIEKGQQPRRVKRDALTRGGKRANTATRPWMAGH</sequence>
<dbReference type="InterPro" id="IPR013429">
    <property type="entry name" value="Regulatory_FmdB_Zinc_ribbon"/>
</dbReference>
<feature type="region of interest" description="Disordered" evidence="1">
    <location>
        <begin position="54"/>
        <end position="88"/>
    </location>
</feature>
<accession>A0ABY3PBG0</accession>
<evidence type="ECO:0000256" key="1">
    <source>
        <dbReference type="SAM" id="MobiDB-lite"/>
    </source>
</evidence>
<name>A0ABY3PBG0_9STAP</name>
<reference evidence="3 4" key="1">
    <citation type="journal article" date="2022" name="Pathogens">
        <title>Staphylococcus ratti sp. nov. Isolated from a Lab Rat.</title>
        <authorList>
            <person name="Kovarovic V."/>
            <person name="Sedlacek I."/>
            <person name="Petras P."/>
            <person name="Kralova S."/>
            <person name="Maslanova I."/>
            <person name="Svec P."/>
            <person name="Neumann-Schaal M."/>
            <person name="Botka T."/>
            <person name="Gelbicova T."/>
            <person name="Stankova E."/>
            <person name="Doskar J."/>
            <person name="Pantucek R."/>
        </authorList>
    </citation>
    <scope>NUCLEOTIDE SEQUENCE [LARGE SCALE GENOMIC DNA]</scope>
    <source>
        <strain evidence="3 4">CCM 9025</strain>
    </source>
</reference>
<dbReference type="Proteomes" id="UP001197626">
    <property type="component" value="Chromosome"/>
</dbReference>
<proteinExistence type="predicted"/>
<keyword evidence="4" id="KW-1185">Reference proteome</keyword>
<protein>
    <submittedName>
        <fullName evidence="3">Zinc ribbon domain-containing protein</fullName>
    </submittedName>
</protein>
<evidence type="ECO:0000259" key="2">
    <source>
        <dbReference type="SMART" id="SM00834"/>
    </source>
</evidence>
<evidence type="ECO:0000313" key="3">
    <source>
        <dbReference type="EMBL" id="UEX89599.1"/>
    </source>
</evidence>